<evidence type="ECO:0000256" key="4">
    <source>
        <dbReference type="ARBA" id="ARBA00022737"/>
    </source>
</evidence>
<dbReference type="GO" id="GO:0000122">
    <property type="term" value="P:negative regulation of transcription by RNA polymerase II"/>
    <property type="evidence" value="ECO:0007669"/>
    <property type="project" value="TreeGrafter"/>
</dbReference>
<dbReference type="InterPro" id="IPR050760">
    <property type="entry name" value="Period_circadian_regulator"/>
</dbReference>
<feature type="region of interest" description="Disordered" evidence="9">
    <location>
        <begin position="457"/>
        <end position="497"/>
    </location>
</feature>
<dbReference type="AlphaFoldDB" id="H3CP17"/>
<feature type="region of interest" description="Disordered" evidence="9">
    <location>
        <begin position="844"/>
        <end position="881"/>
    </location>
</feature>
<dbReference type="Ensembl" id="ENSTNIT00000010179.1">
    <property type="protein sequence ID" value="ENSTNIP00000010000.1"/>
    <property type="gene ID" value="ENSTNIG00000007198.1"/>
</dbReference>
<evidence type="ECO:0000313" key="11">
    <source>
        <dbReference type="Ensembl" id="ENSTNIP00000010000.1"/>
    </source>
</evidence>
<dbReference type="InterPro" id="IPR000014">
    <property type="entry name" value="PAS"/>
</dbReference>
<dbReference type="CDD" id="cd00130">
    <property type="entry name" value="PAS"/>
    <property type="match status" value="1"/>
</dbReference>
<dbReference type="PANTHER" id="PTHR11269">
    <property type="entry name" value="PERIOD CIRCADIAN PROTEIN"/>
    <property type="match status" value="1"/>
</dbReference>
<dbReference type="GO" id="GO:0005634">
    <property type="term" value="C:nucleus"/>
    <property type="evidence" value="ECO:0007669"/>
    <property type="project" value="UniProtKB-SubCell"/>
</dbReference>
<feature type="compositionally biased region" description="Low complexity" evidence="9">
    <location>
        <begin position="483"/>
        <end position="497"/>
    </location>
</feature>
<dbReference type="InterPro" id="IPR013655">
    <property type="entry name" value="PAS_fold_3"/>
</dbReference>
<dbReference type="FunFam" id="3.30.450.20:FF:000013">
    <property type="entry name" value="Period circadian protein homolog 2"/>
    <property type="match status" value="1"/>
</dbReference>
<evidence type="ECO:0000256" key="6">
    <source>
        <dbReference type="ARBA" id="ARBA00023108"/>
    </source>
</evidence>
<dbReference type="InterPro" id="IPR057310">
    <property type="entry name" value="PER1-3_bHLH"/>
</dbReference>
<evidence type="ECO:0000256" key="2">
    <source>
        <dbReference type="ARBA" id="ARBA00004496"/>
    </source>
</evidence>
<evidence type="ECO:0000256" key="3">
    <source>
        <dbReference type="ARBA" id="ARBA00022490"/>
    </source>
</evidence>
<keyword evidence="5" id="KW-0805">Transcription regulation</keyword>
<dbReference type="GO" id="GO:0032922">
    <property type="term" value="P:circadian regulation of gene expression"/>
    <property type="evidence" value="ECO:0007669"/>
    <property type="project" value="TreeGrafter"/>
</dbReference>
<evidence type="ECO:0000313" key="12">
    <source>
        <dbReference type="Proteomes" id="UP000007303"/>
    </source>
</evidence>
<dbReference type="SUPFAM" id="SSF55785">
    <property type="entry name" value="PYP-like sensor domain (PAS domain)"/>
    <property type="match status" value="1"/>
</dbReference>
<dbReference type="GeneTree" id="ENSGT00940000159217"/>
<proteinExistence type="predicted"/>
<feature type="region of interest" description="Disordered" evidence="9">
    <location>
        <begin position="535"/>
        <end position="556"/>
    </location>
</feature>
<sequence length="1090" mass="117196">SSGNDSGERESEGGMERETHGRESTRSSRSSCNGKDSGLMLETTESNKSSNFQSLSPPSGSLAYSLLSNSTEQDLPSTSGCSSNQSARVQTQKELMKAIKELKLRLPSERKAKGHSSTLNALKYALQCVKQVRANKEYYHQWSVEECHGCSLDLSAFTIEELDNITSEYTLKNTDTFSIAVSFLSGKVVYVSPQGSSLLRCKPECLQGTVFSELLAPQDVSTFYSGTAPCRLPPWASCIGSVSTPVDYTQEKSMFCRISADRTQGGEMRYCPFRLTPYQLTIKDSDAAEPQPCCLLIAERVHSGYEAPRIPPDKRIFTTSHTPSCLFQEVDERAVPLLGYLPQDLVGTPTLLHIHPDDRPMMVAIHEKIFQIAGQPFEYAPLRMCARSGEYLTIDTSWSSFVNPWSRKVAFVVGRHKVRTSPLNEDVFATPPGYESRVTTPDVIQLSEQIHRILAQPVHNGGSQGYSSLGSSGSRGSHRSHQQHLSAASSSDSNGPAMDDAAAAVALHKPMTFQQICKDVHMVKTNGQQVFIESRHRPAPRKSSAGPANIRAAPSDPIRNAMKPPSALLPAPLVQKEAHTGYSYQQINCLDSIIRYLDSCNIPNTVKRKCGSSSCTSTSDEDRQQEANGNKAPSGGQKVSSDPTSVGAPVELVGEPPPLPPLTMATKAESVASITSQCSFSSTIVHVGDKKPPESADIVMEDVPTTPPLAAPAAALSAPAGSPAPLAVIRMGLTKEVLSAHTQQEEQAFLDRFKDLSKLRVFDQTAMAFVLPNYMFPQPVSTAAPAVATVPNPVPLPATIDPSRSSTPQSYGQNPPEREGAESPLFQSRCSSPLNLLQLEESPSNRLEGAAGGGQSPANPGSSDDTSKGETNESNQDAMSTSSDLLDLLLQEDSRSGTGSAASGSGSSGTRSSGSGSGSNGCSSSGTSGTSSSQGSHTSKYFGSIDSSENDHARKQPAGGSSSAGGEGEEQFIKCVLQDPIWLLMANTDDKVMMTYQLPVRDMETVLREDREALRSMQKHQPRFTEDQKRELSQVHPWVRTGRLPRAINISGCKGCKSPPVVPPADPFDVEIHEMELCSVLNAQEDGGGK</sequence>
<name>H3CP17_TETNG</name>
<dbReference type="HOGENOM" id="CLU_006667_0_0_1"/>
<dbReference type="GO" id="GO:0000976">
    <property type="term" value="F:transcription cis-regulatory region binding"/>
    <property type="evidence" value="ECO:0007669"/>
    <property type="project" value="TreeGrafter"/>
</dbReference>
<feature type="compositionally biased region" description="Low complexity" evidence="9">
    <location>
        <begin position="465"/>
        <end position="475"/>
    </location>
</feature>
<evidence type="ECO:0000256" key="7">
    <source>
        <dbReference type="ARBA" id="ARBA00023163"/>
    </source>
</evidence>
<dbReference type="GO" id="GO:0001222">
    <property type="term" value="F:transcription corepressor binding"/>
    <property type="evidence" value="ECO:0007669"/>
    <property type="project" value="TreeGrafter"/>
</dbReference>
<dbReference type="InterPro" id="IPR022728">
    <property type="entry name" value="Period_circadian-like_C"/>
</dbReference>
<evidence type="ECO:0000256" key="5">
    <source>
        <dbReference type="ARBA" id="ARBA00023015"/>
    </source>
</evidence>
<dbReference type="SMART" id="SM00091">
    <property type="entry name" value="PAS"/>
    <property type="match status" value="2"/>
</dbReference>
<feature type="region of interest" description="Disordered" evidence="9">
    <location>
        <begin position="1"/>
        <end position="57"/>
    </location>
</feature>
<keyword evidence="12" id="KW-1185">Reference proteome</keyword>
<organism evidence="11 12">
    <name type="scientific">Tetraodon nigroviridis</name>
    <name type="common">Spotted green pufferfish</name>
    <name type="synonym">Chelonodon nigroviridis</name>
    <dbReference type="NCBI Taxonomy" id="99883"/>
    <lineage>
        <taxon>Eukaryota</taxon>
        <taxon>Metazoa</taxon>
        <taxon>Chordata</taxon>
        <taxon>Craniata</taxon>
        <taxon>Vertebrata</taxon>
        <taxon>Euteleostomi</taxon>
        <taxon>Actinopterygii</taxon>
        <taxon>Neopterygii</taxon>
        <taxon>Teleostei</taxon>
        <taxon>Neoteleostei</taxon>
        <taxon>Acanthomorphata</taxon>
        <taxon>Eupercaria</taxon>
        <taxon>Tetraodontiformes</taxon>
        <taxon>Tetradontoidea</taxon>
        <taxon>Tetraodontidae</taxon>
        <taxon>Tetraodon</taxon>
    </lineage>
</organism>
<comment type="subcellular location">
    <subcellularLocation>
        <location evidence="2">Cytoplasm</location>
    </subcellularLocation>
    <subcellularLocation>
        <location evidence="1">Nucleus</location>
    </subcellularLocation>
</comment>
<keyword evidence="8" id="KW-0539">Nucleus</keyword>
<evidence type="ECO:0000256" key="1">
    <source>
        <dbReference type="ARBA" id="ARBA00004123"/>
    </source>
</evidence>
<evidence type="ECO:0000256" key="9">
    <source>
        <dbReference type="SAM" id="MobiDB-lite"/>
    </source>
</evidence>
<dbReference type="PANTHER" id="PTHR11269:SF8">
    <property type="entry name" value="PERIOD CIRCADIAN PROTEIN HOMOLOG 1"/>
    <property type="match status" value="1"/>
</dbReference>
<evidence type="ECO:0000256" key="8">
    <source>
        <dbReference type="ARBA" id="ARBA00023242"/>
    </source>
</evidence>
<reference evidence="11" key="3">
    <citation type="submission" date="2025-09" db="UniProtKB">
        <authorList>
            <consortium name="Ensembl"/>
        </authorList>
    </citation>
    <scope>IDENTIFICATION</scope>
</reference>
<dbReference type="InterPro" id="IPR035965">
    <property type="entry name" value="PAS-like_dom_sf"/>
</dbReference>
<feature type="compositionally biased region" description="Basic and acidic residues" evidence="9">
    <location>
        <begin position="1"/>
        <end position="26"/>
    </location>
</feature>
<dbReference type="Pfam" id="PF12114">
    <property type="entry name" value="Period_C"/>
    <property type="match status" value="1"/>
</dbReference>
<dbReference type="Pfam" id="PF21353">
    <property type="entry name" value="Per3-like_PAS-A"/>
    <property type="match status" value="1"/>
</dbReference>
<dbReference type="Pfam" id="PF23170">
    <property type="entry name" value="bHLH_PER"/>
    <property type="match status" value="1"/>
</dbReference>
<keyword evidence="3" id="KW-0963">Cytoplasm</keyword>
<dbReference type="Gene3D" id="3.30.450.20">
    <property type="entry name" value="PAS domain"/>
    <property type="match status" value="2"/>
</dbReference>
<dbReference type="Proteomes" id="UP000007303">
    <property type="component" value="Unassembled WGS sequence"/>
</dbReference>
<keyword evidence="4" id="KW-0677">Repeat</keyword>
<feature type="compositionally biased region" description="Low complexity" evidence="9">
    <location>
        <begin position="894"/>
        <end position="939"/>
    </location>
</feature>
<keyword evidence="6" id="KW-0090">Biological rhythms</keyword>
<dbReference type="PROSITE" id="PS50112">
    <property type="entry name" value="PAS"/>
    <property type="match status" value="1"/>
</dbReference>
<dbReference type="Pfam" id="PF08447">
    <property type="entry name" value="PAS_3"/>
    <property type="match status" value="1"/>
</dbReference>
<feature type="region of interest" description="Disordered" evidence="9">
    <location>
        <begin position="795"/>
        <end position="827"/>
    </location>
</feature>
<dbReference type="InterPro" id="IPR048814">
    <property type="entry name" value="Per1-3_PAS-A"/>
</dbReference>
<feature type="region of interest" description="Disordered" evidence="9">
    <location>
        <begin position="607"/>
        <end position="658"/>
    </location>
</feature>
<accession>H3CP17</accession>
<reference evidence="11" key="2">
    <citation type="submission" date="2025-08" db="UniProtKB">
        <authorList>
            <consortium name="Ensembl"/>
        </authorList>
    </citation>
    <scope>IDENTIFICATION</scope>
</reference>
<feature type="region of interest" description="Disordered" evidence="9">
    <location>
        <begin position="894"/>
        <end position="967"/>
    </location>
</feature>
<evidence type="ECO:0000259" key="10">
    <source>
        <dbReference type="PROSITE" id="PS50112"/>
    </source>
</evidence>
<dbReference type="GO" id="GO:0043153">
    <property type="term" value="P:entrainment of circadian clock by photoperiod"/>
    <property type="evidence" value="ECO:0007669"/>
    <property type="project" value="TreeGrafter"/>
</dbReference>
<feature type="compositionally biased region" description="Polar residues" evidence="9">
    <location>
        <begin position="43"/>
        <end position="57"/>
    </location>
</feature>
<dbReference type="GO" id="GO:0005737">
    <property type="term" value="C:cytoplasm"/>
    <property type="evidence" value="ECO:0007669"/>
    <property type="project" value="UniProtKB-SubCell"/>
</dbReference>
<feature type="domain" description="PAS" evidence="10">
    <location>
        <begin position="330"/>
        <end position="373"/>
    </location>
</feature>
<protein>
    <submittedName>
        <fullName evidence="11">Period circadian clock 1b</fullName>
    </submittedName>
</protein>
<feature type="compositionally biased region" description="Polar residues" evidence="9">
    <location>
        <begin position="802"/>
        <end position="813"/>
    </location>
</feature>
<reference evidence="12" key="1">
    <citation type="journal article" date="2004" name="Nature">
        <title>Genome duplication in the teleost fish Tetraodon nigroviridis reveals the early vertebrate proto-karyotype.</title>
        <authorList>
            <person name="Jaillon O."/>
            <person name="Aury J.-M."/>
            <person name="Brunet F."/>
            <person name="Petit J.-L."/>
            <person name="Stange-Thomann N."/>
            <person name="Mauceli E."/>
            <person name="Bouneau L."/>
            <person name="Fischer C."/>
            <person name="Ozouf-Costaz C."/>
            <person name="Bernot A."/>
            <person name="Nicaud S."/>
            <person name="Jaffe D."/>
            <person name="Fisher S."/>
            <person name="Lutfalla G."/>
            <person name="Dossat C."/>
            <person name="Segurens B."/>
            <person name="Dasilva C."/>
            <person name="Salanoubat M."/>
            <person name="Levy M."/>
            <person name="Boudet N."/>
            <person name="Castellano S."/>
            <person name="Anthouard V."/>
            <person name="Jubin C."/>
            <person name="Castelli V."/>
            <person name="Katinka M."/>
            <person name="Vacherie B."/>
            <person name="Biemont C."/>
            <person name="Skalli Z."/>
            <person name="Cattolico L."/>
            <person name="Poulain J."/>
            <person name="De Berardinis V."/>
            <person name="Cruaud C."/>
            <person name="Duprat S."/>
            <person name="Brottier P."/>
            <person name="Coutanceau J.-P."/>
            <person name="Gouzy J."/>
            <person name="Parra G."/>
            <person name="Lardier G."/>
            <person name="Chapple C."/>
            <person name="McKernan K.J."/>
            <person name="McEwan P."/>
            <person name="Bosak S."/>
            <person name="Kellis M."/>
            <person name="Volff J.-N."/>
            <person name="Guigo R."/>
            <person name="Zody M.C."/>
            <person name="Mesirov J."/>
            <person name="Lindblad-Toh K."/>
            <person name="Birren B."/>
            <person name="Nusbaum C."/>
            <person name="Kahn D."/>
            <person name="Robinson-Rechavi M."/>
            <person name="Laudet V."/>
            <person name="Schachter V."/>
            <person name="Quetier F."/>
            <person name="Saurin W."/>
            <person name="Scarpelli C."/>
            <person name="Wincker P."/>
            <person name="Lander E.S."/>
            <person name="Weissenbach J."/>
            <person name="Roest Crollius H."/>
        </authorList>
    </citation>
    <scope>NUCLEOTIDE SEQUENCE [LARGE SCALE GENOMIC DNA]</scope>
</reference>
<keyword evidence="7" id="KW-0804">Transcription</keyword>